<dbReference type="EMBL" id="LLXI01008046">
    <property type="protein sequence ID" value="PKY62805.1"/>
    <property type="molecule type" value="Genomic_DNA"/>
</dbReference>
<accession>A0A2I1HV88</accession>
<reference evidence="1 2" key="1">
    <citation type="submission" date="2015-10" db="EMBL/GenBank/DDBJ databases">
        <title>Genome analyses suggest a sexual origin of heterokaryosis in a supposedly ancient asexual fungus.</title>
        <authorList>
            <person name="Ropars J."/>
            <person name="Sedzielewska K."/>
            <person name="Noel J."/>
            <person name="Charron P."/>
            <person name="Farinelli L."/>
            <person name="Marton T."/>
            <person name="Kruger M."/>
            <person name="Pelin A."/>
            <person name="Brachmann A."/>
            <person name="Corradi N."/>
        </authorList>
    </citation>
    <scope>NUCLEOTIDE SEQUENCE [LARGE SCALE GENOMIC DNA]</scope>
    <source>
        <strain evidence="1 2">A4</strain>
    </source>
</reference>
<evidence type="ECO:0000313" key="2">
    <source>
        <dbReference type="Proteomes" id="UP000234323"/>
    </source>
</evidence>
<dbReference type="Proteomes" id="UP000234323">
    <property type="component" value="Unassembled WGS sequence"/>
</dbReference>
<dbReference type="SUPFAM" id="SSF57756">
    <property type="entry name" value="Retrovirus zinc finger-like domains"/>
    <property type="match status" value="1"/>
</dbReference>
<dbReference type="GO" id="GO:0008270">
    <property type="term" value="F:zinc ion binding"/>
    <property type="evidence" value="ECO:0007669"/>
    <property type="project" value="InterPro"/>
</dbReference>
<dbReference type="VEuPathDB" id="FungiDB:FUN_012164"/>
<evidence type="ECO:0000313" key="1">
    <source>
        <dbReference type="EMBL" id="PKY62805.1"/>
    </source>
</evidence>
<dbReference type="VEuPathDB" id="FungiDB:RhiirFUN_024700"/>
<keyword evidence="2" id="KW-1185">Reference proteome</keyword>
<proteinExistence type="predicted"/>
<dbReference type="AlphaFoldDB" id="A0A2I1HV88"/>
<organism evidence="1 2">
    <name type="scientific">Rhizophagus irregularis</name>
    <dbReference type="NCBI Taxonomy" id="588596"/>
    <lineage>
        <taxon>Eukaryota</taxon>
        <taxon>Fungi</taxon>
        <taxon>Fungi incertae sedis</taxon>
        <taxon>Mucoromycota</taxon>
        <taxon>Glomeromycotina</taxon>
        <taxon>Glomeromycetes</taxon>
        <taxon>Glomerales</taxon>
        <taxon>Glomeraceae</taxon>
        <taxon>Rhizophagus</taxon>
    </lineage>
</organism>
<protein>
    <recommendedName>
        <fullName evidence="3">CCHC-type domain-containing protein</fullName>
    </recommendedName>
</protein>
<name>A0A2I1HV88_9GLOM</name>
<dbReference type="GO" id="GO:0003676">
    <property type="term" value="F:nucleic acid binding"/>
    <property type="evidence" value="ECO:0007669"/>
    <property type="project" value="InterPro"/>
</dbReference>
<evidence type="ECO:0008006" key="3">
    <source>
        <dbReference type="Google" id="ProtNLM"/>
    </source>
</evidence>
<dbReference type="VEuPathDB" id="FungiDB:RhiirA1_465097"/>
<comment type="caution">
    <text evidence="1">The sequence shown here is derived from an EMBL/GenBank/DDBJ whole genome shotgun (WGS) entry which is preliminary data.</text>
</comment>
<dbReference type="InterPro" id="IPR036875">
    <property type="entry name" value="Znf_CCHC_sf"/>
</dbReference>
<sequence>MFFLFTQIQPLFNQYYQPPTTQRQAIKKSQYAMLTGLLRDATRLALEDGDNELKTLLTNYIKKRKAEREEKENRKIEDRVYTTDQVKNPLEHIAKGRPANTRLKSSLEIHKKRGGNIGKENLVQNDKVNRKEYVCSKCKEVGHNARTCKN</sequence>
<gene>
    <name evidence="1" type="ORF">RhiirA4_489966</name>
</gene>